<comment type="similarity">
    <text evidence="4 5">Belongs to the universal ribosomal protein uS15 family.</text>
</comment>
<keyword evidence="2 4" id="KW-0687">Ribonucleoprotein</keyword>
<dbReference type="GO" id="GO:0022627">
    <property type="term" value="C:cytosolic small ribosomal subunit"/>
    <property type="evidence" value="ECO:0007669"/>
    <property type="project" value="TreeGrafter"/>
</dbReference>
<evidence type="ECO:0000313" key="8">
    <source>
        <dbReference type="EMBL" id="AEK29777.1"/>
    </source>
</evidence>
<dbReference type="Gene3D" id="1.10.287.10">
    <property type="entry name" value="S15/NS1, RNA-binding"/>
    <property type="match status" value="1"/>
</dbReference>
<gene>
    <name evidence="4" type="primary">rpsO</name>
    <name evidence="8" type="ORF">BALAC2494_00808</name>
</gene>
<dbReference type="SMART" id="SM01387">
    <property type="entry name" value="Ribosomal_S15"/>
    <property type="match status" value="1"/>
</dbReference>
<dbReference type="PANTHER" id="PTHR23321:SF26">
    <property type="entry name" value="SMALL RIBOSOMAL SUBUNIT PROTEIN US15M"/>
    <property type="match status" value="1"/>
</dbReference>
<dbReference type="KEGG" id="bnm:BALAC2494_00808"/>
<protein>
    <recommendedName>
        <fullName evidence="4">Small ribosomal subunit protein uS15</fullName>
    </recommendedName>
</protein>
<dbReference type="InterPro" id="IPR009068">
    <property type="entry name" value="uS15_NS1_RNA-bd_sf"/>
</dbReference>
<feature type="region of interest" description="Disordered" evidence="7">
    <location>
        <begin position="1"/>
        <end position="23"/>
    </location>
</feature>
<dbReference type="SUPFAM" id="SSF47060">
    <property type="entry name" value="S15/NS1 RNA-binding domain"/>
    <property type="match status" value="1"/>
</dbReference>
<evidence type="ECO:0000256" key="4">
    <source>
        <dbReference type="HAMAP-Rule" id="MF_01343"/>
    </source>
</evidence>
<accession>A0A806FG34</accession>
<dbReference type="FunFam" id="1.10.287.10:FF:000002">
    <property type="entry name" value="30S ribosomal protein S15"/>
    <property type="match status" value="1"/>
</dbReference>
<comment type="subunit">
    <text evidence="3 4">Part of the 30S ribosomal subunit. Forms a bridge to the 50S subunit in the 70S ribosome, contacting the 23S rRNA.</text>
</comment>
<name>A0A806FG34_BIFAN</name>
<keyword evidence="4 6" id="KW-0699">rRNA-binding</keyword>
<dbReference type="EMBL" id="CP002915">
    <property type="protein sequence ID" value="AEK29777.1"/>
    <property type="molecule type" value="Genomic_DNA"/>
</dbReference>
<evidence type="ECO:0000256" key="1">
    <source>
        <dbReference type="ARBA" id="ARBA00022980"/>
    </source>
</evidence>
<dbReference type="GO" id="GO:0003735">
    <property type="term" value="F:structural constituent of ribosome"/>
    <property type="evidence" value="ECO:0007669"/>
    <property type="project" value="InterPro"/>
</dbReference>
<dbReference type="Gene3D" id="6.10.250.3130">
    <property type="match status" value="1"/>
</dbReference>
<dbReference type="Pfam" id="PF00312">
    <property type="entry name" value="Ribosomal_S15"/>
    <property type="match status" value="1"/>
</dbReference>
<keyword evidence="1 4" id="KW-0689">Ribosomal protein</keyword>
<dbReference type="PROSITE" id="PS00362">
    <property type="entry name" value="RIBOSOMAL_S15"/>
    <property type="match status" value="1"/>
</dbReference>
<dbReference type="GO" id="GO:0019843">
    <property type="term" value="F:rRNA binding"/>
    <property type="evidence" value="ECO:0007669"/>
    <property type="project" value="UniProtKB-UniRule"/>
</dbReference>
<feature type="compositionally biased region" description="Basic and acidic residues" evidence="7">
    <location>
        <begin position="1"/>
        <end position="18"/>
    </location>
</feature>
<evidence type="ECO:0000256" key="7">
    <source>
        <dbReference type="SAM" id="MobiDB-lite"/>
    </source>
</evidence>
<comment type="function">
    <text evidence="4 6">One of the primary rRNA binding proteins, it binds directly to 16S rRNA where it helps nucleate assembly of the platform of the 30S subunit by binding and bridging several RNA helices of the 16S rRNA.</text>
</comment>
<dbReference type="InterPro" id="IPR000589">
    <property type="entry name" value="Ribosomal_uS15"/>
</dbReference>
<dbReference type="CDD" id="cd00353">
    <property type="entry name" value="Ribosomal_S15p_S13e"/>
    <property type="match status" value="1"/>
</dbReference>
<dbReference type="Proteomes" id="UP000008394">
    <property type="component" value="Chromosome"/>
</dbReference>
<proteinExistence type="inferred from homology"/>
<dbReference type="HAMAP" id="MF_01343_B">
    <property type="entry name" value="Ribosomal_uS15_B"/>
    <property type="match status" value="1"/>
</dbReference>
<organism evidence="8 9">
    <name type="scientific">Bifidobacterium animalis subsp. lactis CNCM I-2494</name>
    <dbReference type="NCBI Taxonomy" id="1042403"/>
    <lineage>
        <taxon>Bacteria</taxon>
        <taxon>Bacillati</taxon>
        <taxon>Actinomycetota</taxon>
        <taxon>Actinomycetes</taxon>
        <taxon>Bifidobacteriales</taxon>
        <taxon>Bifidobacteriaceae</taxon>
        <taxon>Bifidobacterium</taxon>
    </lineage>
</organism>
<reference evidence="8 9" key="1">
    <citation type="journal article" date="2011" name="J. Bacteriol.">
        <title>Genome Sequence of the Probiotic Strain Bifidobacterium animalis subsp. lactis CNCM I-2494.</title>
        <authorList>
            <person name="Chervaux C."/>
            <person name="Grimaldi C."/>
            <person name="Bolotin A."/>
            <person name="Quinquis B."/>
            <person name="Legrain-Raspaud S."/>
            <person name="van Hylckama Vlieg J.E."/>
            <person name="Denariaz G."/>
            <person name="Smokvina T."/>
        </authorList>
    </citation>
    <scope>NUCLEOTIDE SEQUENCE [LARGE SCALE GENOMIC DNA]</scope>
    <source>
        <strain evidence="8 9">CNCM I-2494</strain>
    </source>
</reference>
<dbReference type="AlphaFoldDB" id="A0A806FG34"/>
<dbReference type="InterPro" id="IPR005290">
    <property type="entry name" value="Ribosomal_uS15_bac-type"/>
</dbReference>
<keyword evidence="4 6" id="KW-0694">RNA-binding</keyword>
<evidence type="ECO:0000256" key="6">
    <source>
        <dbReference type="RuleBase" id="RU004524"/>
    </source>
</evidence>
<evidence type="ECO:0000313" key="9">
    <source>
        <dbReference type="Proteomes" id="UP000008394"/>
    </source>
</evidence>
<dbReference type="NCBIfam" id="TIGR00952">
    <property type="entry name" value="S15_bact"/>
    <property type="match status" value="1"/>
</dbReference>
<dbReference type="PANTHER" id="PTHR23321">
    <property type="entry name" value="RIBOSOMAL PROTEIN S15, BACTERIAL AND ORGANELLAR"/>
    <property type="match status" value="1"/>
</dbReference>
<dbReference type="GO" id="GO:0006412">
    <property type="term" value="P:translation"/>
    <property type="evidence" value="ECO:0007669"/>
    <property type="project" value="UniProtKB-UniRule"/>
</dbReference>
<evidence type="ECO:0000256" key="2">
    <source>
        <dbReference type="ARBA" id="ARBA00023274"/>
    </source>
</evidence>
<evidence type="ECO:0000256" key="3">
    <source>
        <dbReference type="ARBA" id="ARBA00064542"/>
    </source>
</evidence>
<comment type="function">
    <text evidence="4">Forms an intersubunit bridge (bridge B4) with the 23S rRNA of the 50S subunit in the ribosome.</text>
</comment>
<sequence length="120" mass="14103">MRRMVDWRVSPADRERSGMRSVAPRSYKEDAVALTAEEKQDIIAKYATHEGDTGSPEVQIALLTKRIADLTEHLKFHKHDHHSRRGLLLMVGDRRRLLDYLKKVDIERYRSLIERLGLRR</sequence>
<evidence type="ECO:0000256" key="5">
    <source>
        <dbReference type="RuleBase" id="RU003919"/>
    </source>
</evidence>